<dbReference type="PANTHER" id="PTHR46328">
    <property type="entry name" value="FAR-RED IMPAIRED RESPONSIVE (FAR1) FAMILY PROTEIN-RELATED"/>
    <property type="match status" value="1"/>
</dbReference>
<dbReference type="InterPro" id="IPR004330">
    <property type="entry name" value="FAR1_DNA_bnd_dom"/>
</dbReference>
<dbReference type="Pfam" id="PF03101">
    <property type="entry name" value="FAR1"/>
    <property type="match status" value="1"/>
</dbReference>
<keyword evidence="3" id="KW-1185">Reference proteome</keyword>
<dbReference type="EMBL" id="JACTNZ010000002">
    <property type="protein sequence ID" value="KAG5562940.1"/>
    <property type="molecule type" value="Genomic_DNA"/>
</dbReference>
<gene>
    <name evidence="2" type="ORF">RHGRI_005618</name>
</gene>
<evidence type="ECO:0000259" key="1">
    <source>
        <dbReference type="Pfam" id="PF03101"/>
    </source>
</evidence>
<name>A0AAV6LE37_9ERIC</name>
<protein>
    <recommendedName>
        <fullName evidence="1">FAR1 domain-containing protein</fullName>
    </recommendedName>
</protein>
<sequence length="73" mass="8981">MYSIGMKFESKEGAFQFYNEYGRIRGFSIRRDYHTKSKNGLMINRRFVCRKEGEKEKDKRRRIVLQPRRETRT</sequence>
<dbReference type="AlphaFoldDB" id="A0AAV6LE37"/>
<comment type="caution">
    <text evidence="2">The sequence shown here is derived from an EMBL/GenBank/DDBJ whole genome shotgun (WGS) entry which is preliminary data.</text>
</comment>
<evidence type="ECO:0000313" key="2">
    <source>
        <dbReference type="EMBL" id="KAG5562940.1"/>
    </source>
</evidence>
<reference evidence="2" key="1">
    <citation type="submission" date="2020-08" db="EMBL/GenBank/DDBJ databases">
        <title>Plant Genome Project.</title>
        <authorList>
            <person name="Zhang R.-G."/>
        </authorList>
    </citation>
    <scope>NUCLEOTIDE SEQUENCE</scope>
    <source>
        <strain evidence="2">WSP0</strain>
        <tissue evidence="2">Leaf</tissue>
    </source>
</reference>
<proteinExistence type="predicted"/>
<dbReference type="Proteomes" id="UP000823749">
    <property type="component" value="Chromosome 2"/>
</dbReference>
<dbReference type="PANTHER" id="PTHR46328:SF34">
    <property type="entry name" value="PROTEIN FAR1-RELATED SEQUENCE 5-LIKE"/>
    <property type="match status" value="1"/>
</dbReference>
<organism evidence="2 3">
    <name type="scientific">Rhododendron griersonianum</name>
    <dbReference type="NCBI Taxonomy" id="479676"/>
    <lineage>
        <taxon>Eukaryota</taxon>
        <taxon>Viridiplantae</taxon>
        <taxon>Streptophyta</taxon>
        <taxon>Embryophyta</taxon>
        <taxon>Tracheophyta</taxon>
        <taxon>Spermatophyta</taxon>
        <taxon>Magnoliopsida</taxon>
        <taxon>eudicotyledons</taxon>
        <taxon>Gunneridae</taxon>
        <taxon>Pentapetalae</taxon>
        <taxon>asterids</taxon>
        <taxon>Ericales</taxon>
        <taxon>Ericaceae</taxon>
        <taxon>Ericoideae</taxon>
        <taxon>Rhodoreae</taxon>
        <taxon>Rhododendron</taxon>
    </lineage>
</organism>
<evidence type="ECO:0000313" key="3">
    <source>
        <dbReference type="Proteomes" id="UP000823749"/>
    </source>
</evidence>
<feature type="domain" description="FAR1" evidence="1">
    <location>
        <begin position="16"/>
        <end position="73"/>
    </location>
</feature>
<accession>A0AAV6LE37</accession>